<dbReference type="Proteomes" id="UP000247792">
    <property type="component" value="Unassembled WGS sequence"/>
</dbReference>
<keyword evidence="2" id="KW-1185">Reference proteome</keyword>
<accession>A0A318JIM4</accession>
<dbReference type="AlphaFoldDB" id="A0A318JIM4"/>
<proteinExistence type="predicted"/>
<reference evidence="1 2" key="1">
    <citation type="submission" date="2018-05" db="EMBL/GenBank/DDBJ databases">
        <title>Genomic Encyclopedia of Type Strains, Phase IV (KMG-IV): sequencing the most valuable type-strain genomes for metagenomic binning, comparative biology and taxonomic classification.</title>
        <authorList>
            <person name="Goeker M."/>
        </authorList>
    </citation>
    <scope>NUCLEOTIDE SEQUENCE [LARGE SCALE GENOMIC DNA]</scope>
    <source>
        <strain evidence="1 2">DSM 19792</strain>
    </source>
</reference>
<dbReference type="EMBL" id="QJKB01000001">
    <property type="protein sequence ID" value="PXX47082.1"/>
    <property type="molecule type" value="Genomic_DNA"/>
</dbReference>
<gene>
    <name evidence="1" type="ORF">DFR42_101658</name>
</gene>
<comment type="caution">
    <text evidence="1">The sequence shown here is derived from an EMBL/GenBank/DDBJ whole genome shotgun (WGS) entry which is preliminary data.</text>
</comment>
<name>A0A318JIM4_9BURK</name>
<organism evidence="1 2">
    <name type="scientific">Undibacterium pigrum</name>
    <dbReference type="NCBI Taxonomy" id="401470"/>
    <lineage>
        <taxon>Bacteria</taxon>
        <taxon>Pseudomonadati</taxon>
        <taxon>Pseudomonadota</taxon>
        <taxon>Betaproteobacteria</taxon>
        <taxon>Burkholderiales</taxon>
        <taxon>Oxalobacteraceae</taxon>
        <taxon>Undibacterium</taxon>
    </lineage>
</organism>
<evidence type="ECO:0000313" key="1">
    <source>
        <dbReference type="EMBL" id="PXX47082.1"/>
    </source>
</evidence>
<dbReference type="RefSeq" id="WP_110253493.1">
    <property type="nucleotide sequence ID" value="NZ_QJKB01000001.1"/>
</dbReference>
<dbReference type="OrthoDB" id="8403777at2"/>
<sequence>MKELIFIISKKWSKISKRETTPFCPYLYIHGLSPIELVALKKDLHQEGFKFVDGYDYLGAEFNASSIALQLTHSDGIKIKILDTLANLLATVNVITKTRKIYQFHFGKDYLTLTNSSLGHASIQINKLSDIKGII</sequence>
<evidence type="ECO:0000313" key="2">
    <source>
        <dbReference type="Proteomes" id="UP000247792"/>
    </source>
</evidence>
<protein>
    <submittedName>
        <fullName evidence="1">Uncharacterized protein</fullName>
    </submittedName>
</protein>